<feature type="domain" description="WDHD1/CFT4 helical bundle" evidence="8">
    <location>
        <begin position="703"/>
        <end position="796"/>
    </location>
</feature>
<dbReference type="SMART" id="SM00320">
    <property type="entry name" value="WD40"/>
    <property type="match status" value="6"/>
</dbReference>
<feature type="compositionally biased region" description="Polar residues" evidence="6">
    <location>
        <begin position="882"/>
        <end position="908"/>
    </location>
</feature>
<dbReference type="PROSITE" id="PS50082">
    <property type="entry name" value="WD_REPEATS_2"/>
    <property type="match status" value="2"/>
</dbReference>
<sequence length="1084" mass="119191">MANILLNVAHHGPGPVALAFSPDGKLLYTGGGDCVARVWNMEEEKDPEIAASNESDEALSSVAATDTMWITASQDSSVRKYSVATNRFQDLIMSGNAVARRCVALDPNKPRIAVASDDLDVKIIDLDDITKVQTLTGHKNGVRKATWHPSSSFLTTCGQDGRILVWDTSGDNAILVKTIDGLVPYADPEASSFSNDCSAVWHPSGKVFFVATRTHEIVAVSRDTWAKSGTLPSSDEISSEITALAISPNGLYLASASKDGVLIWSTQIRRVMFRHQIDSQTHINQLLFSPTQNILVWGDTQGNLYRWVNPIPDGQPAPFVERTAKQVRREKTPMLGDMEEDFGEDLEEDWIIDDMAGAGGVTTETSRDKEKSYAREIVSVTKAQLAFQPGATPLRDRKGYLAYNSIGVIEVTDQDAHQIINVEFHDRSTYNSHHFTDHSHFTLASLGTRGIAYARPSEKSEPSQLMYQPYSTWGSAGEWKIELPHGEDIIAIAAGGIPGRYSYKQRGSEEQTEDDGAGHVVAATSRGYLRFFKGSGIQTYIWAMGGDLVSLVAGDEWVFVVHREGGTSLDGCQNLRYSIISLDRFEAVQDGQLPLPKGKTLKWIGISQEGAPAIYDSTGVLFVLDRFRRPRQGRWVPLLDTNTLARRVGKEETYWPIGLSGTTFMCLILKGRAEYPGFPRPLVQEIELQIPLLSTEQPQTVTSEEKLVREGILLGWMRDTLGRELASEEIAEKEVAMDKDIIKLLQLAIKDRHLQRANDLVHLLNQINSLDTAAKLAEYYHLVGLVDKIKTWKAWREENEDPVDEMNERRAWARGVGPIPPSGDVLGHLLGNRMGGAPQDFRPPPILPKRSLANAIPSYSHNVFAKKPDQSNPFARLEKTRTNSGDLDSSQYNANDQDTGRAASSSPPVENKRKRIDEDEEMTSAPKKQKTGTQGTSAASNSADAPMSRKLASAVPSNAKPNPFARTRVSNQSIAKSGSFFEKVDAAEAAGPSKSGSKGDKKAPKQTTLFGLPKPVTTEKNVTKPKKASPNEADTSNVQPLETEDGAPEETQLVEEPEETQDAGHMEDDEEPIEWPDSPPRESS</sequence>
<dbReference type="GO" id="GO:0006281">
    <property type="term" value="P:DNA repair"/>
    <property type="evidence" value="ECO:0007669"/>
    <property type="project" value="TreeGrafter"/>
</dbReference>
<dbReference type="EMBL" id="CAFZ01000155">
    <property type="protein sequence ID" value="CCA72265.1"/>
    <property type="molecule type" value="Genomic_DNA"/>
</dbReference>
<comment type="subcellular location">
    <subcellularLocation>
        <location evidence="1">Nucleus</location>
    </subcellularLocation>
</comment>
<organism evidence="10 11">
    <name type="scientific">Serendipita indica (strain DSM 11827)</name>
    <name type="common">Root endophyte fungus</name>
    <name type="synonym">Piriformospora indica</name>
    <dbReference type="NCBI Taxonomy" id="1109443"/>
    <lineage>
        <taxon>Eukaryota</taxon>
        <taxon>Fungi</taxon>
        <taxon>Dikarya</taxon>
        <taxon>Basidiomycota</taxon>
        <taxon>Agaricomycotina</taxon>
        <taxon>Agaricomycetes</taxon>
        <taxon>Sebacinales</taxon>
        <taxon>Serendipitaceae</taxon>
        <taxon>Serendipita</taxon>
    </lineage>
</organism>
<evidence type="ECO:0000259" key="9">
    <source>
        <dbReference type="Pfam" id="PF24817"/>
    </source>
</evidence>
<dbReference type="Proteomes" id="UP000007148">
    <property type="component" value="Unassembled WGS sequence"/>
</dbReference>
<dbReference type="InterPro" id="IPR019775">
    <property type="entry name" value="WD40_repeat_CS"/>
</dbReference>
<dbReference type="InterPro" id="IPR057646">
    <property type="entry name" value="WD40_WDHD1_1st"/>
</dbReference>
<dbReference type="OrthoDB" id="427368at2759"/>
<comment type="caution">
    <text evidence="10">The sequence shown here is derived from an EMBL/GenBank/DDBJ whole genome shotgun (WGS) entry which is preliminary data.</text>
</comment>
<feature type="region of interest" description="Disordered" evidence="6">
    <location>
        <begin position="986"/>
        <end position="1084"/>
    </location>
</feature>
<dbReference type="GO" id="GO:0043596">
    <property type="term" value="C:nuclear replication fork"/>
    <property type="evidence" value="ECO:0007669"/>
    <property type="project" value="TreeGrafter"/>
</dbReference>
<evidence type="ECO:0000256" key="1">
    <source>
        <dbReference type="ARBA" id="ARBA00004123"/>
    </source>
</evidence>
<evidence type="ECO:0000313" key="10">
    <source>
        <dbReference type="EMBL" id="CCA72265.1"/>
    </source>
</evidence>
<evidence type="ECO:0000256" key="6">
    <source>
        <dbReference type="SAM" id="MobiDB-lite"/>
    </source>
</evidence>
<keyword evidence="4" id="KW-0539">Nucleus</keyword>
<dbReference type="eggNOG" id="KOG1274">
    <property type="taxonomic scope" value="Eukaryota"/>
</dbReference>
<dbReference type="GO" id="GO:0003682">
    <property type="term" value="F:chromatin binding"/>
    <property type="evidence" value="ECO:0007669"/>
    <property type="project" value="TreeGrafter"/>
</dbReference>
<evidence type="ECO:0000313" key="11">
    <source>
        <dbReference type="Proteomes" id="UP000007148"/>
    </source>
</evidence>
<keyword evidence="3" id="KW-0677">Repeat</keyword>
<evidence type="ECO:0000259" key="8">
    <source>
        <dbReference type="Pfam" id="PF20946"/>
    </source>
</evidence>
<feature type="compositionally biased region" description="Low complexity" evidence="6">
    <location>
        <begin position="987"/>
        <end position="996"/>
    </location>
</feature>
<feature type="region of interest" description="Disordered" evidence="6">
    <location>
        <begin position="881"/>
        <end position="974"/>
    </location>
</feature>
<reference evidence="10 11" key="1">
    <citation type="journal article" date="2011" name="PLoS Pathog.">
        <title>Endophytic Life Strategies Decoded by Genome and Transcriptome Analyses of the Mutualistic Root Symbiont Piriformospora indica.</title>
        <authorList>
            <person name="Zuccaro A."/>
            <person name="Lahrmann U."/>
            <person name="Guldener U."/>
            <person name="Langen G."/>
            <person name="Pfiffi S."/>
            <person name="Biedenkopf D."/>
            <person name="Wong P."/>
            <person name="Samans B."/>
            <person name="Grimm C."/>
            <person name="Basiewicz M."/>
            <person name="Murat C."/>
            <person name="Martin F."/>
            <person name="Kogel K.H."/>
        </authorList>
    </citation>
    <scope>NUCLEOTIDE SEQUENCE [LARGE SCALE GENOMIC DNA]</scope>
    <source>
        <strain evidence="10 11">DSM 11827</strain>
    </source>
</reference>
<dbReference type="InterPro" id="IPR001680">
    <property type="entry name" value="WD40_rpt"/>
</dbReference>
<dbReference type="InterPro" id="IPR036322">
    <property type="entry name" value="WD40_repeat_dom_sf"/>
</dbReference>
<dbReference type="InParanoid" id="G4TLS0"/>
<dbReference type="GO" id="GO:0000278">
    <property type="term" value="P:mitotic cell cycle"/>
    <property type="evidence" value="ECO:0007669"/>
    <property type="project" value="TreeGrafter"/>
</dbReference>
<dbReference type="HOGENOM" id="CLU_004219_1_0_1"/>
<evidence type="ECO:0000259" key="7">
    <source>
        <dbReference type="Pfam" id="PF12341"/>
    </source>
</evidence>
<dbReference type="InterPro" id="IPR015943">
    <property type="entry name" value="WD40/YVTN_repeat-like_dom_sf"/>
</dbReference>
<dbReference type="Gene3D" id="2.130.10.10">
    <property type="entry name" value="YVTN repeat-like/Quinoprotein amine dehydrogenase"/>
    <property type="match status" value="2"/>
</dbReference>
<feature type="repeat" description="WD" evidence="5">
    <location>
        <begin position="8"/>
        <end position="49"/>
    </location>
</feature>
<evidence type="ECO:0000256" key="5">
    <source>
        <dbReference type="PROSITE-ProRule" id="PRU00221"/>
    </source>
</evidence>
<dbReference type="Pfam" id="PF24817">
    <property type="entry name" value="WD40_WDHD1_1st"/>
    <property type="match status" value="1"/>
</dbReference>
<accession>G4TLS0</accession>
<feature type="domain" description="WDHD1 first WD40" evidence="9">
    <location>
        <begin position="11"/>
        <end position="304"/>
    </location>
</feature>
<dbReference type="PROSITE" id="PS00678">
    <property type="entry name" value="WD_REPEATS_1"/>
    <property type="match status" value="1"/>
</dbReference>
<keyword evidence="11" id="KW-1185">Reference proteome</keyword>
<dbReference type="Pfam" id="PF12341">
    <property type="entry name" value="Mcl1_mid"/>
    <property type="match status" value="1"/>
</dbReference>
<feature type="domain" description="WDHD1/CFT4 second beta-propeller" evidence="7">
    <location>
        <begin position="386"/>
        <end position="692"/>
    </location>
</feature>
<evidence type="ECO:0000256" key="3">
    <source>
        <dbReference type="ARBA" id="ARBA00022737"/>
    </source>
</evidence>
<feature type="region of interest" description="Disordered" evidence="6">
    <location>
        <begin position="825"/>
        <end position="849"/>
    </location>
</feature>
<dbReference type="PANTHER" id="PTHR19932">
    <property type="entry name" value="WD REPEAT AND HMG-BOX DNA BINDING PROTEIN"/>
    <property type="match status" value="1"/>
</dbReference>
<evidence type="ECO:0000256" key="4">
    <source>
        <dbReference type="ARBA" id="ARBA00023242"/>
    </source>
</evidence>
<dbReference type="AlphaFoldDB" id="G4TLS0"/>
<protein>
    <submittedName>
        <fullName evidence="10">Related to sepB protein</fullName>
    </submittedName>
</protein>
<name>G4TLS0_SERID</name>
<dbReference type="InterPro" id="IPR048591">
    <property type="entry name" value="WDHD1/CFT4_hel"/>
</dbReference>
<dbReference type="OMA" id="RYAHTNG"/>
<dbReference type="FunCoup" id="G4TLS0">
    <property type="interactions" value="402"/>
</dbReference>
<dbReference type="PROSITE" id="PS50294">
    <property type="entry name" value="WD_REPEATS_REGION"/>
    <property type="match status" value="2"/>
</dbReference>
<gene>
    <name evidence="10" type="ORF">PIIN_06199</name>
</gene>
<dbReference type="PANTHER" id="PTHR19932:SF10">
    <property type="entry name" value="WD REPEAT AND HMG-BOX DNA-BINDING PROTEIN 1"/>
    <property type="match status" value="1"/>
</dbReference>
<feature type="repeat" description="WD" evidence="5">
    <location>
        <begin position="135"/>
        <end position="176"/>
    </location>
</feature>
<dbReference type="STRING" id="1109443.G4TLS0"/>
<dbReference type="SUPFAM" id="SSF50978">
    <property type="entry name" value="WD40 repeat-like"/>
    <property type="match status" value="1"/>
</dbReference>
<dbReference type="InterPro" id="IPR022100">
    <property type="entry name" value="WDHD1/CFT4_beta-prop_2nd"/>
</dbReference>
<dbReference type="GO" id="GO:0006261">
    <property type="term" value="P:DNA-templated DNA replication"/>
    <property type="evidence" value="ECO:0007669"/>
    <property type="project" value="TreeGrafter"/>
</dbReference>
<feature type="compositionally biased region" description="Polar residues" evidence="6">
    <location>
        <begin position="931"/>
        <end position="943"/>
    </location>
</feature>
<dbReference type="Pfam" id="PF20946">
    <property type="entry name" value="Ctf4_C"/>
    <property type="match status" value="1"/>
</dbReference>
<proteinExistence type="predicted"/>
<feature type="compositionally biased region" description="Acidic residues" evidence="6">
    <location>
        <begin position="1042"/>
        <end position="1074"/>
    </location>
</feature>
<keyword evidence="2 5" id="KW-0853">WD repeat</keyword>
<evidence type="ECO:0000256" key="2">
    <source>
        <dbReference type="ARBA" id="ARBA00022574"/>
    </source>
</evidence>